<accession>A0A1P9X4B4</accession>
<dbReference type="Pfam" id="PF07726">
    <property type="entry name" value="AAA_3"/>
    <property type="match status" value="1"/>
</dbReference>
<dbReference type="AlphaFoldDB" id="A0A1P9X4B4"/>
<organism evidence="6 7">
    <name type="scientific">Spirosoma montaniterrae</name>
    <dbReference type="NCBI Taxonomy" id="1178516"/>
    <lineage>
        <taxon>Bacteria</taxon>
        <taxon>Pseudomonadati</taxon>
        <taxon>Bacteroidota</taxon>
        <taxon>Cytophagia</taxon>
        <taxon>Cytophagales</taxon>
        <taxon>Cytophagaceae</taxon>
        <taxon>Spirosoma</taxon>
    </lineage>
</organism>
<keyword evidence="7" id="KW-1185">Reference proteome</keyword>
<protein>
    <submittedName>
        <fullName evidence="6">AAA family ATPase</fullName>
    </submittedName>
</protein>
<name>A0A1P9X4B4_9BACT</name>
<dbReference type="Proteomes" id="UP000187941">
    <property type="component" value="Chromosome"/>
</dbReference>
<dbReference type="InterPro" id="IPR011703">
    <property type="entry name" value="ATPase_AAA-3"/>
</dbReference>
<dbReference type="KEGG" id="smon:AWR27_10930"/>
<dbReference type="SUPFAM" id="SSF52540">
    <property type="entry name" value="P-loop containing nucleoside triphosphate hydrolases"/>
    <property type="match status" value="1"/>
</dbReference>
<sequence>MSNLETQHYKTLVGKLPLLKQEIGKVIIGQEEAVSEVLTALLAGGHCLLEGVPGLAKTLMVRTMADALAMHFKRIQFTPDLMPGDIVGTEVLEEDHQTGKKFFQFNRGPIFANVVLADEINRTPPKTQAALLEAMQEYKVTYGGTDYPLPRPFLLIATQNPIEQAGTYPLPEAQLDRFLLYIKLSYPSEPEELDVLRSTTGTARPDLQTILTDQDVLDLQHLTRQVHISDDLLAYINRLVRASRPQESPVPFVKQWVEWGAGPRAGQALVLCAKARAVLHERFSVIPDDIQTLAYPVLRHRIALNFRAEGEGITTDKVIDELVSKKF</sequence>
<dbReference type="PANTHER" id="PTHR42759:SF1">
    <property type="entry name" value="MAGNESIUM-CHELATASE SUBUNIT CHLD"/>
    <property type="match status" value="1"/>
</dbReference>
<dbReference type="Gene3D" id="3.40.50.300">
    <property type="entry name" value="P-loop containing nucleotide triphosphate hydrolases"/>
    <property type="match status" value="1"/>
</dbReference>
<gene>
    <name evidence="6" type="ORF">AWR27_10930</name>
</gene>
<reference evidence="6 7" key="1">
    <citation type="submission" date="2016-01" db="EMBL/GenBank/DDBJ databases">
        <authorList>
            <person name="Oliw E.H."/>
        </authorList>
    </citation>
    <scope>NUCLEOTIDE SEQUENCE [LARGE SCALE GENOMIC DNA]</scope>
    <source>
        <strain evidence="6 7">DY10</strain>
    </source>
</reference>
<dbReference type="EMBL" id="CP014263">
    <property type="protein sequence ID" value="AQG82435.1"/>
    <property type="molecule type" value="Genomic_DNA"/>
</dbReference>
<comment type="similarity">
    <text evidence="3">Belongs to the MoxR family.</text>
</comment>
<dbReference type="CDD" id="cd00009">
    <property type="entry name" value="AAA"/>
    <property type="match status" value="1"/>
</dbReference>
<evidence type="ECO:0000313" key="7">
    <source>
        <dbReference type="Proteomes" id="UP000187941"/>
    </source>
</evidence>
<dbReference type="InterPro" id="IPR050764">
    <property type="entry name" value="CbbQ/NirQ/NorQ/GpvN"/>
</dbReference>
<evidence type="ECO:0000256" key="1">
    <source>
        <dbReference type="ARBA" id="ARBA00022741"/>
    </source>
</evidence>
<proteinExistence type="inferred from homology"/>
<feature type="domain" description="ChlI/MoxR AAA lid" evidence="5">
    <location>
        <begin position="256"/>
        <end position="321"/>
    </location>
</feature>
<feature type="domain" description="ATPase AAA-3" evidence="4">
    <location>
        <begin position="46"/>
        <end position="180"/>
    </location>
</feature>
<dbReference type="Pfam" id="PF17863">
    <property type="entry name" value="AAA_lid_2"/>
    <property type="match status" value="1"/>
</dbReference>
<dbReference type="PIRSF" id="PIRSF002849">
    <property type="entry name" value="AAA_ATPase_chaperone_MoxR_prd"/>
    <property type="match status" value="1"/>
</dbReference>
<dbReference type="Gene3D" id="1.10.8.80">
    <property type="entry name" value="Magnesium chelatase subunit I, C-Terminal domain"/>
    <property type="match status" value="1"/>
</dbReference>
<evidence type="ECO:0000259" key="4">
    <source>
        <dbReference type="Pfam" id="PF07726"/>
    </source>
</evidence>
<dbReference type="GO" id="GO:0016887">
    <property type="term" value="F:ATP hydrolysis activity"/>
    <property type="evidence" value="ECO:0007669"/>
    <property type="project" value="InterPro"/>
</dbReference>
<keyword evidence="2" id="KW-0067">ATP-binding</keyword>
<dbReference type="FunFam" id="3.40.50.300:FF:000640">
    <property type="entry name" value="MoxR family ATPase"/>
    <property type="match status" value="1"/>
</dbReference>
<evidence type="ECO:0000256" key="2">
    <source>
        <dbReference type="ARBA" id="ARBA00022840"/>
    </source>
</evidence>
<evidence type="ECO:0000259" key="5">
    <source>
        <dbReference type="Pfam" id="PF17863"/>
    </source>
</evidence>
<keyword evidence="1" id="KW-0547">Nucleotide-binding</keyword>
<dbReference type="PANTHER" id="PTHR42759">
    <property type="entry name" value="MOXR FAMILY PROTEIN"/>
    <property type="match status" value="1"/>
</dbReference>
<dbReference type="InterPro" id="IPR041628">
    <property type="entry name" value="ChlI/MoxR_AAA_lid"/>
</dbReference>
<evidence type="ECO:0000313" key="6">
    <source>
        <dbReference type="EMBL" id="AQG82435.1"/>
    </source>
</evidence>
<dbReference type="InterPro" id="IPR027417">
    <property type="entry name" value="P-loop_NTPase"/>
</dbReference>
<dbReference type="GO" id="GO:0005524">
    <property type="term" value="F:ATP binding"/>
    <property type="evidence" value="ECO:0007669"/>
    <property type="project" value="UniProtKB-KW"/>
</dbReference>
<dbReference type="STRING" id="1178516.AWR27_10930"/>
<evidence type="ECO:0000256" key="3">
    <source>
        <dbReference type="ARBA" id="ARBA00061607"/>
    </source>
</evidence>